<sequence length="205" mass="23184">MHLIRRCIIHYPQLCRENKSTSPPLSESVNLAKNWYESAFPGDNSNSSISTNASSSINNPIDYSQHVKPDWAHNVSYKRHNKDVIEIPIDPANRILSALKNKNTGKLAYVKENSKSSFVILNDGKSYQAFIMTIFADPSYIGNDLTKLNNNSYAKHDSTFSGMVFILLLKENLFRHTVTKMANWYLPQNQEEALQRAVNSGTSTN</sequence>
<reference evidence="1 2" key="1">
    <citation type="submission" date="2020-10" db="EMBL/GenBank/DDBJ databases">
        <title>Mucilaginibacter mali sp. nov., isolated from rhizosphere soil of apple orchard.</title>
        <authorList>
            <person name="Lee J.-S."/>
            <person name="Kim H.S."/>
            <person name="Kim J.-S."/>
        </authorList>
    </citation>
    <scope>NUCLEOTIDE SEQUENCE [LARGE SCALE GENOMIC DNA]</scope>
    <source>
        <strain evidence="1 2">KCTC 23157</strain>
    </source>
</reference>
<proteinExistence type="predicted"/>
<dbReference type="RefSeq" id="WP_194104600.1">
    <property type="nucleotide sequence ID" value="NZ_JADFFM010000001.1"/>
</dbReference>
<dbReference type="EMBL" id="JADFFM010000001">
    <property type="protein sequence ID" value="MBE9665193.1"/>
    <property type="molecule type" value="Genomic_DNA"/>
</dbReference>
<keyword evidence="2" id="KW-1185">Reference proteome</keyword>
<organism evidence="1 2">
    <name type="scientific">Mucilaginibacter boryungensis</name>
    <dbReference type="NCBI Taxonomy" id="768480"/>
    <lineage>
        <taxon>Bacteria</taxon>
        <taxon>Pseudomonadati</taxon>
        <taxon>Bacteroidota</taxon>
        <taxon>Sphingobacteriia</taxon>
        <taxon>Sphingobacteriales</taxon>
        <taxon>Sphingobacteriaceae</taxon>
        <taxon>Mucilaginibacter</taxon>
    </lineage>
</organism>
<name>A0ABR9XCR5_9SPHI</name>
<gene>
    <name evidence="1" type="ORF">IRJ18_02385</name>
</gene>
<dbReference type="Proteomes" id="UP000632774">
    <property type="component" value="Unassembled WGS sequence"/>
</dbReference>
<evidence type="ECO:0000313" key="1">
    <source>
        <dbReference type="EMBL" id="MBE9665193.1"/>
    </source>
</evidence>
<comment type="caution">
    <text evidence="1">The sequence shown here is derived from an EMBL/GenBank/DDBJ whole genome shotgun (WGS) entry which is preliminary data.</text>
</comment>
<evidence type="ECO:0000313" key="2">
    <source>
        <dbReference type="Proteomes" id="UP000632774"/>
    </source>
</evidence>
<protein>
    <submittedName>
        <fullName evidence="1">Uncharacterized protein</fullName>
    </submittedName>
</protein>
<accession>A0ABR9XCR5</accession>